<evidence type="ECO:0000313" key="3">
    <source>
        <dbReference type="Proteomes" id="UP000469890"/>
    </source>
</evidence>
<evidence type="ECO:0000256" key="1">
    <source>
        <dbReference type="SAM" id="MobiDB-lite"/>
    </source>
</evidence>
<dbReference type="Pfam" id="PF18758">
    <property type="entry name" value="KDZ"/>
    <property type="match status" value="1"/>
</dbReference>
<evidence type="ECO:0000313" key="2">
    <source>
        <dbReference type="EMBL" id="KAF1806355.1"/>
    </source>
</evidence>
<dbReference type="Proteomes" id="UP000469890">
    <property type="component" value="Unassembled WGS sequence"/>
</dbReference>
<dbReference type="PANTHER" id="PTHR33096:SF1">
    <property type="entry name" value="CXC1-LIKE CYSTEINE CLUSTER ASSOCIATED WITH KDZ TRANSPOSASES DOMAIN-CONTAINING PROTEIN"/>
    <property type="match status" value="1"/>
</dbReference>
<dbReference type="EMBL" id="JAAECE010000001">
    <property type="protein sequence ID" value="KAF1806355.1"/>
    <property type="molecule type" value="Genomic_DNA"/>
</dbReference>
<sequence length="892" mass="101909">MSNVEDRELLEKMEKDDQKIQERNHRVESGVGSKRDNRLYNRDKKALRRQVEQEEEERSAKRSRRGFSQDSEDQFNSDLRQANREMATEPDCDAYRMWFDDDEPQPAERVEQVHDRSFTPKKPRKQFWVENSERLLDAFIQAFKNCQEPDFRLETPLEVQAPATCDCAIRNNATLTGYMFGAIHFSVFEYGHIAKMDGYVSNHGFTKIYNSWCLQRGGFSEDFIPMDASVYNSLQVIYRNAHKHAMDSLREKNALALPVACYACNGAERKLVSMDGNFSWKRRKDRAASMNNTEQGVFAASSAEIALVVPPEEVKLFHDHAEITDEECLLQNLDSDFRAGNSNKRQSSHRFDENGVFSLNCARHGIVERVFDIFAGEGHKYALAAISHVVKNLGNEQTLGVLYDIVCKCQKRIETSIPGIGNHDPIYGVAIFHAFAHSVDCQVKYFPRYVKGMALTDGESVERVWSHANHFVSMSRSMSKANRHALLTQVLIKYRDDKTDALAGYIKKKFDKNDAERLEALQNSRVYYLVLVAQYLTLTNKESQSKFTGFHVEHMRKTLKVKIAMMEQHFGYLRQNRPKNFKDPLFSEYHIEVKDCRYDALNNYLTHLMFAILVRERKLHQSAGSSGTAKAARIAISLEVLYKTAELVIGRINALVAKFFAGASDKKKLTVGREVEKLKTSAQAENILGLRDALTEWHLLNRHVEEAKLLIEEAERFVSNLKSERDELPRALSQEDHHLLRKQFQQTSRRLQIAERALKDVRGKVPPTIRLVPAPGGTKSDLVVVVAEHEMQLEVVAVADDDEHEDDGNFAEGSDDEENLVEALQEIGGASFGRRLPSPRRKVRLANVTTSQGLLMESCDLFCLTELLQFSLRRNVDYIANPCHVLLGIFEL</sequence>
<comment type="caution">
    <text evidence="2">The sequence shown here is derived from an EMBL/GenBank/DDBJ whole genome shotgun (WGS) entry which is preliminary data.</text>
</comment>
<gene>
    <name evidence="2" type="ORF">FB192DRAFT_1464295</name>
</gene>
<accession>A0A8H4BQS8</accession>
<feature type="compositionally biased region" description="Basic and acidic residues" evidence="1">
    <location>
        <begin position="1"/>
        <end position="52"/>
    </location>
</feature>
<reference evidence="2 3" key="1">
    <citation type="submission" date="2019-09" db="EMBL/GenBank/DDBJ databases">
        <authorList>
            <consortium name="DOE Joint Genome Institute"/>
            <person name="Mondo S.J."/>
            <person name="Navarro-Mendoza M.I."/>
            <person name="Perez-Arques C."/>
            <person name="Panchal S."/>
            <person name="Nicolas F.E."/>
            <person name="Ganguly P."/>
            <person name="Pangilinan J."/>
            <person name="Grigoriev I."/>
            <person name="Heitman J."/>
            <person name="Sanya K."/>
            <person name="Garre V."/>
        </authorList>
    </citation>
    <scope>NUCLEOTIDE SEQUENCE [LARGE SCALE GENOMIC DNA]</scope>
    <source>
        <strain evidence="2 3">MU402</strain>
    </source>
</reference>
<dbReference type="PANTHER" id="PTHR33096">
    <property type="entry name" value="CXC2 DOMAIN-CONTAINING PROTEIN"/>
    <property type="match status" value="1"/>
</dbReference>
<proteinExistence type="predicted"/>
<name>A0A8H4BQS8_MUCCL</name>
<dbReference type="AlphaFoldDB" id="A0A8H4BQS8"/>
<dbReference type="InterPro" id="IPR040521">
    <property type="entry name" value="KDZ"/>
</dbReference>
<evidence type="ECO:0008006" key="4">
    <source>
        <dbReference type="Google" id="ProtNLM"/>
    </source>
</evidence>
<feature type="region of interest" description="Disordered" evidence="1">
    <location>
        <begin position="1"/>
        <end position="87"/>
    </location>
</feature>
<organism evidence="2 3">
    <name type="scientific">Mucor circinelloides f. lusitanicus</name>
    <name type="common">Mucor racemosus var. lusitanicus</name>
    <dbReference type="NCBI Taxonomy" id="29924"/>
    <lineage>
        <taxon>Eukaryota</taxon>
        <taxon>Fungi</taxon>
        <taxon>Fungi incertae sedis</taxon>
        <taxon>Mucoromycota</taxon>
        <taxon>Mucoromycotina</taxon>
        <taxon>Mucoromycetes</taxon>
        <taxon>Mucorales</taxon>
        <taxon>Mucorineae</taxon>
        <taxon>Mucoraceae</taxon>
        <taxon>Mucor</taxon>
    </lineage>
</organism>
<protein>
    <recommendedName>
        <fullName evidence="4">CxC1-like cysteine cluster associated with KDZ transposases domain-containing protein</fullName>
    </recommendedName>
</protein>